<evidence type="ECO:0008006" key="3">
    <source>
        <dbReference type="Google" id="ProtNLM"/>
    </source>
</evidence>
<sequence length="103" mass="11695">MIKTALKLVGLSAAGLAAYLYLSDRKPSEFAKTTYDSTKDKLQAFSNVLDHKNDFSVKLTQMQDELSKSKPTLDAMSHDISEYQFKIKPHLDLINQRINNMTK</sequence>
<proteinExistence type="predicted"/>
<name>A0ABP9ZJ35_9LACO</name>
<organism evidence="1 2">
    <name type="scientific">Apilactobacillus apinorum</name>
    <dbReference type="NCBI Taxonomy" id="1218495"/>
    <lineage>
        <taxon>Bacteria</taxon>
        <taxon>Bacillati</taxon>
        <taxon>Bacillota</taxon>
        <taxon>Bacilli</taxon>
        <taxon>Lactobacillales</taxon>
        <taxon>Lactobacillaceae</taxon>
        <taxon>Apilactobacillus</taxon>
    </lineage>
</organism>
<keyword evidence="2" id="KW-1185">Reference proteome</keyword>
<dbReference type="EMBL" id="BAABVV010000037">
    <property type="protein sequence ID" value="GAA6114819.1"/>
    <property type="molecule type" value="Genomic_DNA"/>
</dbReference>
<comment type="caution">
    <text evidence="1">The sequence shown here is derived from an EMBL/GenBank/DDBJ whole genome shotgun (WGS) entry which is preliminary data.</text>
</comment>
<evidence type="ECO:0000313" key="2">
    <source>
        <dbReference type="Proteomes" id="UP001438112"/>
    </source>
</evidence>
<dbReference type="RefSeq" id="WP_353318423.1">
    <property type="nucleotide sequence ID" value="NZ_BAABVV010000037.1"/>
</dbReference>
<evidence type="ECO:0000313" key="1">
    <source>
        <dbReference type="EMBL" id="GAA6114819.1"/>
    </source>
</evidence>
<protein>
    <recommendedName>
        <fullName evidence="3">Tropomyosin</fullName>
    </recommendedName>
</protein>
<gene>
    <name evidence="1" type="ORF">AP20H10_11820</name>
</gene>
<accession>A0ABP9ZJ35</accession>
<dbReference type="Proteomes" id="UP001438112">
    <property type="component" value="Unassembled WGS sequence"/>
</dbReference>
<reference evidence="1 2" key="1">
    <citation type="submission" date="2024-03" db="EMBL/GenBank/DDBJ databases">
        <title>Inconsistent identification of Apilactobacillus kunkeei-related strains obtained by well-developed overall genome related indices.</title>
        <authorList>
            <person name="Maeno S."/>
            <person name="Endo A."/>
        </authorList>
    </citation>
    <scope>NUCLEOTIDE SEQUENCE [LARGE SCALE GENOMIC DNA]</scope>
    <source>
        <strain evidence="1 2">20H-10</strain>
    </source>
</reference>